<dbReference type="PANTHER" id="PTHR47447:SF22">
    <property type="entry name" value="TETRATRICOPEPTIDE-LIKE HELICAL DOMAIN SUPERFAMILY"/>
    <property type="match status" value="1"/>
</dbReference>
<feature type="repeat" description="PPR" evidence="3">
    <location>
        <begin position="370"/>
        <end position="404"/>
    </location>
</feature>
<accession>A0AAV9FJS3</accession>
<dbReference type="NCBIfam" id="TIGR00756">
    <property type="entry name" value="PPR"/>
    <property type="match status" value="11"/>
</dbReference>
<protein>
    <submittedName>
        <fullName evidence="6">Pentatricopeptide repeat-containing protein</fullName>
    </submittedName>
</protein>
<dbReference type="InterPro" id="IPR011990">
    <property type="entry name" value="TPR-like_helical_dom_sf"/>
</dbReference>
<feature type="repeat" description="PPR" evidence="3">
    <location>
        <begin position="335"/>
        <end position="369"/>
    </location>
</feature>
<feature type="repeat" description="PPR" evidence="3">
    <location>
        <begin position="230"/>
        <end position="264"/>
    </location>
</feature>
<dbReference type="AlphaFoldDB" id="A0AAV9FJS3"/>
<proteinExistence type="inferred from homology"/>
<name>A0AAV9FJS3_ACOCL</name>
<reference evidence="6" key="2">
    <citation type="submission" date="2023-06" db="EMBL/GenBank/DDBJ databases">
        <authorList>
            <person name="Ma L."/>
            <person name="Liu K.-W."/>
            <person name="Li Z."/>
            <person name="Hsiao Y.-Y."/>
            <person name="Qi Y."/>
            <person name="Fu T."/>
            <person name="Tang G."/>
            <person name="Zhang D."/>
            <person name="Sun W.-H."/>
            <person name="Liu D.-K."/>
            <person name="Li Y."/>
            <person name="Chen G.-Z."/>
            <person name="Liu X.-D."/>
            <person name="Liao X.-Y."/>
            <person name="Jiang Y.-T."/>
            <person name="Yu X."/>
            <person name="Hao Y."/>
            <person name="Huang J."/>
            <person name="Zhao X.-W."/>
            <person name="Ke S."/>
            <person name="Chen Y.-Y."/>
            <person name="Wu W.-L."/>
            <person name="Hsu J.-L."/>
            <person name="Lin Y.-F."/>
            <person name="Huang M.-D."/>
            <person name="Li C.-Y."/>
            <person name="Huang L."/>
            <person name="Wang Z.-W."/>
            <person name="Zhao X."/>
            <person name="Zhong W.-Y."/>
            <person name="Peng D.-H."/>
            <person name="Ahmad S."/>
            <person name="Lan S."/>
            <person name="Zhang J.-S."/>
            <person name="Tsai W.-C."/>
            <person name="Van De Peer Y."/>
            <person name="Liu Z.-J."/>
        </authorList>
    </citation>
    <scope>NUCLEOTIDE SEQUENCE</scope>
    <source>
        <strain evidence="6">CP</strain>
        <tissue evidence="6">Leaves</tissue>
    </source>
</reference>
<feature type="region of interest" description="Disordered" evidence="4">
    <location>
        <begin position="541"/>
        <end position="570"/>
    </location>
</feature>
<feature type="compositionally biased region" description="Pro residues" evidence="4">
    <location>
        <begin position="544"/>
        <end position="555"/>
    </location>
</feature>
<evidence type="ECO:0000256" key="1">
    <source>
        <dbReference type="ARBA" id="ARBA00007626"/>
    </source>
</evidence>
<evidence type="ECO:0000313" key="7">
    <source>
        <dbReference type="Proteomes" id="UP001180020"/>
    </source>
</evidence>
<evidence type="ECO:0000256" key="4">
    <source>
        <dbReference type="SAM" id="MobiDB-lite"/>
    </source>
</evidence>
<evidence type="ECO:0000256" key="5">
    <source>
        <dbReference type="SAM" id="SignalP"/>
    </source>
</evidence>
<feature type="repeat" description="PPR" evidence="3">
    <location>
        <begin position="475"/>
        <end position="509"/>
    </location>
</feature>
<sequence length="817" mass="90842">MPFPPPLSKGQNRNLLPLLLLLRPFSAPAPNYENPPLPDSLFESPPRAGPHTLGDSTFHNMVRSYADAGDLRSLDLLLDRMRRDRRSLGETLLVRVVKAYGKARRVDDALDLFDGLSEEFNIHRTVRSFNSALNVLVAEGLVDRALGFYARFREEGVSPNGLTFNLLIKALCRSGSVDRATEVFRGMYGHGCAPDVFAYGTLMDGLCREGRTDEAVALLDEMHVEGVLPSVVVYNVLVRRLCLDGDFARVSRLVDNMHLKGCAPNEATYNTIIHGLCLKGRVEKAVGILERMVSNGCRPNEVTYGTIIDGLVKRNRASDAIKVLSLMEEKGLKANEFVYSSLVSGLFKAGNSKLAMEIWRQMEENGCKANIVVYTALVDGLCRGGDIEEAKRVLLEMSEKGFKPNVFTYSALMRGLFETGKTEEAIGVWNDMIDNGCTPNKVSYSTLVHGLCEVGRLKEGLMVWKQMLSRGCKPDVVAYGAMINGFCNDGLVNEGLRLFNEMLFGELIFEYFEHEKLPQRKPLFENTAAPRNHLTGWEATQLSRPPPLAAEPPGAPAEVSPSTQTPRRPGPYAMMALTAIARRRKLLSDAVLLSLADSSWDHLDVSGSSVTDLGLSEVAEMCPYLRAVDIRGCPRSNFTARRCLSILKPSLNDVEEESWEELDVKNISNGAQSLQWLVWPKIDEDSRHTLNSDCPRIVINPQPTLLGYRGSQVPWEALPESVLDDPAIKDIDPKTWATTIVTRTVATPNSASDASELHIAEKFRLAFVERDTRLAPKRAKNARQHQRRAKREWVETSMDAKSIALASRISRYLHNQI</sequence>
<dbReference type="InterPro" id="IPR032675">
    <property type="entry name" value="LRR_dom_sf"/>
</dbReference>
<dbReference type="PANTHER" id="PTHR47447">
    <property type="entry name" value="OS03G0856100 PROTEIN"/>
    <property type="match status" value="1"/>
</dbReference>
<dbReference type="PROSITE" id="PS51375">
    <property type="entry name" value="PPR"/>
    <property type="match status" value="11"/>
</dbReference>
<organism evidence="6 7">
    <name type="scientific">Acorus calamus</name>
    <name type="common">Sweet flag</name>
    <dbReference type="NCBI Taxonomy" id="4465"/>
    <lineage>
        <taxon>Eukaryota</taxon>
        <taxon>Viridiplantae</taxon>
        <taxon>Streptophyta</taxon>
        <taxon>Embryophyta</taxon>
        <taxon>Tracheophyta</taxon>
        <taxon>Spermatophyta</taxon>
        <taxon>Magnoliopsida</taxon>
        <taxon>Liliopsida</taxon>
        <taxon>Acoraceae</taxon>
        <taxon>Acorus</taxon>
    </lineage>
</organism>
<reference evidence="6" key="1">
    <citation type="journal article" date="2023" name="Nat. Commun.">
        <title>Diploid and tetraploid genomes of Acorus and the evolution of monocots.</title>
        <authorList>
            <person name="Ma L."/>
            <person name="Liu K.W."/>
            <person name="Li Z."/>
            <person name="Hsiao Y.Y."/>
            <person name="Qi Y."/>
            <person name="Fu T."/>
            <person name="Tang G.D."/>
            <person name="Zhang D."/>
            <person name="Sun W.H."/>
            <person name="Liu D.K."/>
            <person name="Li Y."/>
            <person name="Chen G.Z."/>
            <person name="Liu X.D."/>
            <person name="Liao X.Y."/>
            <person name="Jiang Y.T."/>
            <person name="Yu X."/>
            <person name="Hao Y."/>
            <person name="Huang J."/>
            <person name="Zhao X.W."/>
            <person name="Ke S."/>
            <person name="Chen Y.Y."/>
            <person name="Wu W.L."/>
            <person name="Hsu J.L."/>
            <person name="Lin Y.F."/>
            <person name="Huang M.D."/>
            <person name="Li C.Y."/>
            <person name="Huang L."/>
            <person name="Wang Z.W."/>
            <person name="Zhao X."/>
            <person name="Zhong W.Y."/>
            <person name="Peng D.H."/>
            <person name="Ahmad S."/>
            <person name="Lan S."/>
            <person name="Zhang J.S."/>
            <person name="Tsai W.C."/>
            <person name="Van de Peer Y."/>
            <person name="Liu Z.J."/>
        </authorList>
    </citation>
    <scope>NUCLEOTIDE SEQUENCE</scope>
    <source>
        <strain evidence="6">CP</strain>
    </source>
</reference>
<evidence type="ECO:0000256" key="3">
    <source>
        <dbReference type="PROSITE-ProRule" id="PRU00708"/>
    </source>
</evidence>
<dbReference type="InterPro" id="IPR002885">
    <property type="entry name" value="PPR_rpt"/>
</dbReference>
<feature type="chain" id="PRO_5043776489" evidence="5">
    <location>
        <begin position="29"/>
        <end position="817"/>
    </location>
</feature>
<keyword evidence="2" id="KW-0677">Repeat</keyword>
<feature type="repeat" description="PPR" evidence="3">
    <location>
        <begin position="300"/>
        <end position="334"/>
    </location>
</feature>
<feature type="repeat" description="PPR" evidence="3">
    <location>
        <begin position="440"/>
        <end position="474"/>
    </location>
</feature>
<dbReference type="Gene3D" id="3.80.10.10">
    <property type="entry name" value="Ribonuclease Inhibitor"/>
    <property type="match status" value="1"/>
</dbReference>
<keyword evidence="5" id="KW-0732">Signal</keyword>
<comment type="similarity">
    <text evidence="1">Belongs to the PPR family. P subfamily.</text>
</comment>
<feature type="repeat" description="PPR" evidence="3">
    <location>
        <begin position="125"/>
        <end position="159"/>
    </location>
</feature>
<dbReference type="Proteomes" id="UP001180020">
    <property type="component" value="Unassembled WGS sequence"/>
</dbReference>
<evidence type="ECO:0000256" key="2">
    <source>
        <dbReference type="ARBA" id="ARBA00022737"/>
    </source>
</evidence>
<keyword evidence="7" id="KW-1185">Reference proteome</keyword>
<comment type="caution">
    <text evidence="6">The sequence shown here is derived from an EMBL/GenBank/DDBJ whole genome shotgun (WGS) entry which is preliminary data.</text>
</comment>
<dbReference type="Gene3D" id="1.25.40.10">
    <property type="entry name" value="Tetratricopeptide repeat domain"/>
    <property type="match status" value="4"/>
</dbReference>
<dbReference type="Pfam" id="PF12854">
    <property type="entry name" value="PPR_1"/>
    <property type="match status" value="3"/>
</dbReference>
<feature type="signal peptide" evidence="5">
    <location>
        <begin position="1"/>
        <end position="28"/>
    </location>
</feature>
<feature type="repeat" description="PPR" evidence="3">
    <location>
        <begin position="405"/>
        <end position="439"/>
    </location>
</feature>
<gene>
    <name evidence="6" type="ORF">QJS10_CPA01g00893</name>
</gene>
<dbReference type="Pfam" id="PF01535">
    <property type="entry name" value="PPR"/>
    <property type="match status" value="2"/>
</dbReference>
<feature type="repeat" description="PPR" evidence="3">
    <location>
        <begin position="160"/>
        <end position="194"/>
    </location>
</feature>
<dbReference type="EMBL" id="JAUJYO010000001">
    <property type="protein sequence ID" value="KAK1326200.1"/>
    <property type="molecule type" value="Genomic_DNA"/>
</dbReference>
<dbReference type="Pfam" id="PF13041">
    <property type="entry name" value="PPR_2"/>
    <property type="match status" value="3"/>
</dbReference>
<evidence type="ECO:0000313" key="6">
    <source>
        <dbReference type="EMBL" id="KAK1326200.1"/>
    </source>
</evidence>
<feature type="repeat" description="PPR" evidence="3">
    <location>
        <begin position="265"/>
        <end position="299"/>
    </location>
</feature>
<feature type="repeat" description="PPR" evidence="3">
    <location>
        <begin position="195"/>
        <end position="229"/>
    </location>
</feature>